<dbReference type="RefSeq" id="WP_129988674.1">
    <property type="nucleotide sequence ID" value="NZ_SDPU01000032.1"/>
</dbReference>
<comment type="caution">
    <text evidence="2">The sequence shown here is derived from an EMBL/GenBank/DDBJ whole genome shotgun (WGS) entry which is preliminary data.</text>
</comment>
<feature type="domain" description="NAD-dependent epimerase/dehydratase" evidence="1">
    <location>
        <begin position="5"/>
        <end position="74"/>
    </location>
</feature>
<dbReference type="Pfam" id="PF01370">
    <property type="entry name" value="Epimerase"/>
    <property type="match status" value="1"/>
</dbReference>
<dbReference type="PANTHER" id="PTHR48079:SF6">
    <property type="entry name" value="NAD(P)-BINDING DOMAIN-CONTAINING PROTEIN-RELATED"/>
    <property type="match status" value="1"/>
</dbReference>
<sequence>MSTLLVLGGTSWLGGAVARHARDAGHDVTCLARGSSGSVPDGVTWVTGDRDDPAAAYTEVASRDRDAVVDVARQPVHVRGALDALAARAGHWLFVSTCSVYADNGTPGADESAALHEPWVGPDPLALAPDEEYGPAKVACEQAVLAARPDALVARSGLIVGYGDRSDRFGYWPARFARAAGSPHRDVDGEVLLAPRDQALQVVDVEDFAAWLVRCAADRTGGVVNAMSPSLTLGDLYDACAAALDGPPPAAAEPSDGWLQGREVTPWMGPDSLPLWLPQPEYAGFMTRDVAAAEQAGLTFRPLAEIVRASLAWERERGLDRDRRAGLTPAYEAELVTAWRAEAPGTSPVSAPVPTA</sequence>
<dbReference type="InterPro" id="IPR051783">
    <property type="entry name" value="NAD(P)-dependent_oxidoreduct"/>
</dbReference>
<dbReference type="Proteomes" id="UP000291189">
    <property type="component" value="Unassembled WGS sequence"/>
</dbReference>
<gene>
    <name evidence="2" type="ORF">ETU37_17725</name>
</gene>
<dbReference type="AlphaFoldDB" id="A0A4Q5IVY9"/>
<dbReference type="PANTHER" id="PTHR48079">
    <property type="entry name" value="PROTEIN YEEZ"/>
    <property type="match status" value="1"/>
</dbReference>
<proteinExistence type="predicted"/>
<dbReference type="EMBL" id="SDPU01000032">
    <property type="protein sequence ID" value="RYU10237.1"/>
    <property type="molecule type" value="Genomic_DNA"/>
</dbReference>
<evidence type="ECO:0000313" key="3">
    <source>
        <dbReference type="Proteomes" id="UP000291189"/>
    </source>
</evidence>
<dbReference type="InterPro" id="IPR036291">
    <property type="entry name" value="NAD(P)-bd_dom_sf"/>
</dbReference>
<dbReference type="GO" id="GO:0004029">
    <property type="term" value="F:aldehyde dehydrogenase (NAD+) activity"/>
    <property type="evidence" value="ECO:0007669"/>
    <property type="project" value="TreeGrafter"/>
</dbReference>
<dbReference type="InterPro" id="IPR001509">
    <property type="entry name" value="Epimerase_deHydtase"/>
</dbReference>
<reference evidence="2 3" key="1">
    <citation type="submission" date="2019-01" db="EMBL/GenBank/DDBJ databases">
        <title>Nocardioides guangzhouensis sp. nov., an actinobacterium isolated from soil.</title>
        <authorList>
            <person name="Fu Y."/>
            <person name="Cai Y."/>
            <person name="Lin Z."/>
            <person name="Chen P."/>
        </authorList>
    </citation>
    <scope>NUCLEOTIDE SEQUENCE [LARGE SCALE GENOMIC DNA]</scope>
    <source>
        <strain evidence="2 3">NBRC 105384</strain>
    </source>
</reference>
<protein>
    <submittedName>
        <fullName evidence="2">NAD-dependent epimerase/dehydratase family protein</fullName>
    </submittedName>
</protein>
<dbReference type="SUPFAM" id="SSF51735">
    <property type="entry name" value="NAD(P)-binding Rossmann-fold domains"/>
    <property type="match status" value="1"/>
</dbReference>
<keyword evidence="3" id="KW-1185">Reference proteome</keyword>
<organism evidence="2 3">
    <name type="scientific">Nocardioides iriomotensis</name>
    <dbReference type="NCBI Taxonomy" id="715784"/>
    <lineage>
        <taxon>Bacteria</taxon>
        <taxon>Bacillati</taxon>
        <taxon>Actinomycetota</taxon>
        <taxon>Actinomycetes</taxon>
        <taxon>Propionibacteriales</taxon>
        <taxon>Nocardioidaceae</taxon>
        <taxon>Nocardioides</taxon>
    </lineage>
</organism>
<name>A0A4Q5IVY9_9ACTN</name>
<evidence type="ECO:0000313" key="2">
    <source>
        <dbReference type="EMBL" id="RYU10237.1"/>
    </source>
</evidence>
<dbReference type="OrthoDB" id="7941246at2"/>
<dbReference type="Gene3D" id="3.40.50.720">
    <property type="entry name" value="NAD(P)-binding Rossmann-like Domain"/>
    <property type="match status" value="1"/>
</dbReference>
<evidence type="ECO:0000259" key="1">
    <source>
        <dbReference type="Pfam" id="PF01370"/>
    </source>
</evidence>
<accession>A0A4Q5IVY9</accession>
<dbReference type="GO" id="GO:0005737">
    <property type="term" value="C:cytoplasm"/>
    <property type="evidence" value="ECO:0007669"/>
    <property type="project" value="TreeGrafter"/>
</dbReference>